<dbReference type="EMBL" id="KD019546">
    <property type="protein sequence ID" value="EMS67395.1"/>
    <property type="molecule type" value="Genomic_DNA"/>
</dbReference>
<protein>
    <submittedName>
        <fullName evidence="1">Uncharacterized protein</fullName>
    </submittedName>
</protein>
<accession>M8AQK0</accession>
<name>M8AQK0_TRIUA</name>
<reference evidence="1" key="1">
    <citation type="journal article" date="2013" name="Nature">
        <title>Draft genome of the wheat A-genome progenitor Triticum urartu.</title>
        <authorList>
            <person name="Ling H.Q."/>
            <person name="Zhao S."/>
            <person name="Liu D."/>
            <person name="Wang J."/>
            <person name="Sun H."/>
            <person name="Zhang C."/>
            <person name="Fan H."/>
            <person name="Li D."/>
            <person name="Dong L."/>
            <person name="Tao Y."/>
            <person name="Gao C."/>
            <person name="Wu H."/>
            <person name="Li Y."/>
            <person name="Cui Y."/>
            <person name="Guo X."/>
            <person name="Zheng S."/>
            <person name="Wang B."/>
            <person name="Yu K."/>
            <person name="Liang Q."/>
            <person name="Yang W."/>
            <person name="Lou X."/>
            <person name="Chen J."/>
            <person name="Feng M."/>
            <person name="Jian J."/>
            <person name="Zhang X."/>
            <person name="Luo G."/>
            <person name="Jiang Y."/>
            <person name="Liu J."/>
            <person name="Wang Z."/>
            <person name="Sha Y."/>
            <person name="Zhang B."/>
            <person name="Wu H."/>
            <person name="Tang D."/>
            <person name="Shen Q."/>
            <person name="Xue P."/>
            <person name="Zou S."/>
            <person name="Wang X."/>
            <person name="Liu X."/>
            <person name="Wang F."/>
            <person name="Yang Y."/>
            <person name="An X."/>
            <person name="Dong Z."/>
            <person name="Zhang K."/>
            <person name="Zhang X."/>
            <person name="Luo M.C."/>
            <person name="Dvorak J."/>
            <person name="Tong Y."/>
            <person name="Wang J."/>
            <person name="Yang H."/>
            <person name="Li Z."/>
            <person name="Wang D."/>
            <person name="Zhang A."/>
            <person name="Wang J."/>
        </authorList>
    </citation>
    <scope>NUCLEOTIDE SEQUENCE</scope>
</reference>
<dbReference type="AlphaFoldDB" id="M8AQK0"/>
<proteinExistence type="predicted"/>
<sequence>MIAASGYNFCWNPHGFVQGKLYLVTTGRTEPYQPRNPDGLLEVDVATEEVRTHRLPFKYNQYHSAWDPPVITFEMSGRLGLVVDILKGEKTCFRKLQFWVLMSYPSLDSDNNRVSRQGGWRCQGVASND</sequence>
<gene>
    <name evidence="1" type="ORF">TRIUR3_09781</name>
</gene>
<evidence type="ECO:0000313" key="1">
    <source>
        <dbReference type="EMBL" id="EMS67395.1"/>
    </source>
</evidence>
<organism evidence="1">
    <name type="scientific">Triticum urartu</name>
    <name type="common">Red wild einkorn</name>
    <name type="synonym">Crithodium urartu</name>
    <dbReference type="NCBI Taxonomy" id="4572"/>
    <lineage>
        <taxon>Eukaryota</taxon>
        <taxon>Viridiplantae</taxon>
        <taxon>Streptophyta</taxon>
        <taxon>Embryophyta</taxon>
        <taxon>Tracheophyta</taxon>
        <taxon>Spermatophyta</taxon>
        <taxon>Magnoliopsida</taxon>
        <taxon>Liliopsida</taxon>
        <taxon>Poales</taxon>
        <taxon>Poaceae</taxon>
        <taxon>BOP clade</taxon>
        <taxon>Pooideae</taxon>
        <taxon>Triticodae</taxon>
        <taxon>Triticeae</taxon>
        <taxon>Triticinae</taxon>
        <taxon>Triticum</taxon>
    </lineage>
</organism>